<evidence type="ECO:0008006" key="3">
    <source>
        <dbReference type="Google" id="ProtNLM"/>
    </source>
</evidence>
<proteinExistence type="predicted"/>
<reference evidence="1 2" key="1">
    <citation type="submission" date="2024-09" db="EMBL/GenBank/DDBJ databases">
        <authorList>
            <person name="Sun Q."/>
            <person name="Mori K."/>
        </authorList>
    </citation>
    <scope>NUCLEOTIDE SEQUENCE [LARGE SCALE GENOMIC DNA]</scope>
    <source>
        <strain evidence="1 2">CECT 8064</strain>
    </source>
</reference>
<name>A0ABV5HIE4_9VIBR</name>
<dbReference type="EMBL" id="JBHMEP010000001">
    <property type="protein sequence ID" value="MFB9133934.1"/>
    <property type="molecule type" value="Genomic_DNA"/>
</dbReference>
<organism evidence="1 2">
    <name type="scientific">Vibrio olivae</name>
    <dbReference type="NCBI Taxonomy" id="1243002"/>
    <lineage>
        <taxon>Bacteria</taxon>
        <taxon>Pseudomonadati</taxon>
        <taxon>Pseudomonadota</taxon>
        <taxon>Gammaproteobacteria</taxon>
        <taxon>Vibrionales</taxon>
        <taxon>Vibrionaceae</taxon>
        <taxon>Vibrio</taxon>
    </lineage>
</organism>
<accession>A0ABV5HIE4</accession>
<keyword evidence="2" id="KW-1185">Reference proteome</keyword>
<dbReference type="Proteomes" id="UP001589645">
    <property type="component" value="Unassembled WGS sequence"/>
</dbReference>
<protein>
    <recommendedName>
        <fullName evidence="3">3-demethylubiquinone-9 3-methyltransferase</fullName>
    </recommendedName>
</protein>
<evidence type="ECO:0000313" key="2">
    <source>
        <dbReference type="Proteomes" id="UP001589645"/>
    </source>
</evidence>
<dbReference type="RefSeq" id="WP_390189564.1">
    <property type="nucleotide sequence ID" value="NZ_JBHMEP010000001.1"/>
</dbReference>
<comment type="caution">
    <text evidence="1">The sequence shown here is derived from an EMBL/GenBank/DDBJ whole genome shotgun (WGS) entry which is preliminary data.</text>
</comment>
<gene>
    <name evidence="1" type="ORF">ACFFUV_02995</name>
</gene>
<sequence length="60" mass="7089">MSVESIVTQLKKDFYAQISSLQAYTLPHSQPTLSVLTEEEIRELEHIWVELCMWKKKQSH</sequence>
<evidence type="ECO:0000313" key="1">
    <source>
        <dbReference type="EMBL" id="MFB9133934.1"/>
    </source>
</evidence>